<evidence type="ECO:0000256" key="5">
    <source>
        <dbReference type="ARBA" id="ARBA00022679"/>
    </source>
</evidence>
<evidence type="ECO:0000259" key="13">
    <source>
        <dbReference type="Pfam" id="PF09084"/>
    </source>
</evidence>
<dbReference type="RefSeq" id="WP_149301287.1">
    <property type="nucleotide sequence ID" value="NZ_VTWH01000004.1"/>
</dbReference>
<keyword evidence="7" id="KW-0663">Pyridoxal phosphate</keyword>
<comment type="subunit">
    <text evidence="4">Homodimer.</text>
</comment>
<dbReference type="PANTHER" id="PTHR31528:SF1">
    <property type="entry name" value="4-AMINO-5-HYDROXYMETHYL-2-METHYLPYRIMIDINE PHOSPHATE SYNTHASE THI11-RELATED"/>
    <property type="match status" value="1"/>
</dbReference>
<evidence type="ECO:0000256" key="3">
    <source>
        <dbReference type="ARBA" id="ARBA00009406"/>
    </source>
</evidence>
<dbReference type="InterPro" id="IPR027939">
    <property type="entry name" value="NMT1/THI5"/>
</dbReference>
<proteinExistence type="inferred from homology"/>
<evidence type="ECO:0000313" key="15">
    <source>
        <dbReference type="Proteomes" id="UP000324738"/>
    </source>
</evidence>
<dbReference type="EMBL" id="VTWH01000004">
    <property type="protein sequence ID" value="KAA0969014.1"/>
    <property type="molecule type" value="Genomic_DNA"/>
</dbReference>
<dbReference type="GO" id="GO:0016740">
    <property type="term" value="F:transferase activity"/>
    <property type="evidence" value="ECO:0007669"/>
    <property type="project" value="UniProtKB-KW"/>
</dbReference>
<keyword evidence="9" id="KW-0408">Iron</keyword>
<dbReference type="GO" id="GO:0046872">
    <property type="term" value="F:metal ion binding"/>
    <property type="evidence" value="ECO:0007669"/>
    <property type="project" value="UniProtKB-KW"/>
</dbReference>
<dbReference type="Pfam" id="PF09084">
    <property type="entry name" value="NMT1"/>
    <property type="match status" value="1"/>
</dbReference>
<accession>A0A5B0DQE9</accession>
<sequence>MLFGRQIFLGALLATPLLMTGAQAQEQSNVRMLMDWIIAVQHSPFLIADQKGYFEEEGITAKIDPGKGSGFAAINTANGVYDFGWGDLTTMLKFNVENPGSELVIVYQSVDATALAVVAAGDRGIETPADLNGKKINGTPGGVGFDTIGLLLDGAGVPDVKLEWVTASPELIPSMIVRGDMDGTTGYTFTQAPVLLDAGLKADDIKIIKYSDYNVDIYGPALFTTRAYAEANPETVKAVVKAVNRGTLDMLSNPQEAYDALQTFDPLMVPTTEEYRMGLLRQHMLTESVQEKGIGAVDDARMQHSVDLMREVFDWEPIAASEVYSNDFLPPVEERMVPKS</sequence>
<evidence type="ECO:0000256" key="6">
    <source>
        <dbReference type="ARBA" id="ARBA00022723"/>
    </source>
</evidence>
<comment type="similarity">
    <text evidence="3">Belongs to the NMT1/THI5 family.</text>
</comment>
<comment type="function">
    <text evidence="1">Responsible for the formation of the pyrimidine heterocycle in the thiamine biosynthesis pathway. Catalyzes the formation of hydroxymethylpyrimidine phosphate (HMP-P) from histidine and pyridoxal phosphate (PLP). The protein uses PLP and the active site histidine to form HMP-P, generating an inactive enzyme. The enzyme can only undergo a single turnover, which suggests it is a suicide enzyme.</text>
</comment>
<reference evidence="14 15" key="1">
    <citation type="submission" date="2019-08" db="EMBL/GenBank/DDBJ databases">
        <title>Aureimonas fodiniaquatilis sp. nov., isolated from a coal mine wastewater.</title>
        <authorList>
            <person name="Kim W."/>
        </authorList>
    </citation>
    <scope>NUCLEOTIDE SEQUENCE [LARGE SCALE GENOMIC DNA]</scope>
    <source>
        <strain evidence="14 15">CAU 1482</strain>
    </source>
</reference>
<evidence type="ECO:0000256" key="11">
    <source>
        <dbReference type="ARBA" id="ARBA00048179"/>
    </source>
</evidence>
<comment type="caution">
    <text evidence="14">The sequence shown here is derived from an EMBL/GenBank/DDBJ whole genome shotgun (WGS) entry which is preliminary data.</text>
</comment>
<feature type="chain" id="PRO_5022893875" description="Thiamine pyrimidine synthase" evidence="12">
    <location>
        <begin position="25"/>
        <end position="340"/>
    </location>
</feature>
<evidence type="ECO:0000256" key="8">
    <source>
        <dbReference type="ARBA" id="ARBA00022977"/>
    </source>
</evidence>
<evidence type="ECO:0000313" key="14">
    <source>
        <dbReference type="EMBL" id="KAA0969014.1"/>
    </source>
</evidence>
<name>A0A5B0DQE9_9HYPH</name>
<evidence type="ECO:0000256" key="9">
    <source>
        <dbReference type="ARBA" id="ARBA00023004"/>
    </source>
</evidence>
<dbReference type="InterPro" id="IPR015168">
    <property type="entry name" value="SsuA/THI5"/>
</dbReference>
<comment type="pathway">
    <text evidence="2">Cofactor biosynthesis; thiamine diphosphate biosynthesis.</text>
</comment>
<dbReference type="GO" id="GO:0009228">
    <property type="term" value="P:thiamine biosynthetic process"/>
    <property type="evidence" value="ECO:0007669"/>
    <property type="project" value="UniProtKB-KW"/>
</dbReference>
<dbReference type="Gene3D" id="3.40.190.10">
    <property type="entry name" value="Periplasmic binding protein-like II"/>
    <property type="match status" value="2"/>
</dbReference>
<dbReference type="AlphaFoldDB" id="A0A5B0DQE9"/>
<gene>
    <name evidence="14" type="ORF">FPY71_15800</name>
</gene>
<keyword evidence="15" id="KW-1185">Reference proteome</keyword>
<protein>
    <recommendedName>
        <fullName evidence="10">Thiamine pyrimidine synthase</fullName>
    </recommendedName>
</protein>
<keyword evidence="5" id="KW-0808">Transferase</keyword>
<dbReference type="PANTHER" id="PTHR31528">
    <property type="entry name" value="4-AMINO-5-HYDROXYMETHYL-2-METHYLPYRIMIDINE PHOSPHATE SYNTHASE THI11-RELATED"/>
    <property type="match status" value="1"/>
</dbReference>
<dbReference type="SUPFAM" id="SSF53850">
    <property type="entry name" value="Periplasmic binding protein-like II"/>
    <property type="match status" value="1"/>
</dbReference>
<evidence type="ECO:0000256" key="2">
    <source>
        <dbReference type="ARBA" id="ARBA00004948"/>
    </source>
</evidence>
<feature type="domain" description="SsuA/THI5-like" evidence="13">
    <location>
        <begin position="41"/>
        <end position="257"/>
    </location>
</feature>
<evidence type="ECO:0000256" key="1">
    <source>
        <dbReference type="ARBA" id="ARBA00003469"/>
    </source>
</evidence>
<keyword evidence="8" id="KW-0784">Thiamine biosynthesis</keyword>
<comment type="catalytic activity">
    <reaction evidence="11">
        <text>N(6)-(pyridoxal phosphate)-L-lysyl-[4-amino-5-hydroxymethyl-2-methylpyrimidine phosphate synthase] + L-histidyl-[4-amino-5-hydroxymethyl-2-methylpyrimidine phosphate synthase] + 2 Fe(3+) + 4 H2O = L-lysyl-[4-amino-5-hydroxymethyl-2-methylpyrimidine phosphate synthase] + (2S)-2-amino-5-hydroxy-4-oxopentanoyl-[4-amino-5-hydroxymethyl-2-methylpyrimidine phosphate synthase] + 4-amino-2-methyl-5-(phosphooxymethyl)pyrimidine + 3-oxopropanoate + 2 Fe(2+) + 2 H(+)</text>
        <dbReference type="Rhea" id="RHEA:65756"/>
        <dbReference type="Rhea" id="RHEA-COMP:16892"/>
        <dbReference type="Rhea" id="RHEA-COMP:16893"/>
        <dbReference type="Rhea" id="RHEA-COMP:16894"/>
        <dbReference type="Rhea" id="RHEA-COMP:16895"/>
        <dbReference type="ChEBI" id="CHEBI:15377"/>
        <dbReference type="ChEBI" id="CHEBI:15378"/>
        <dbReference type="ChEBI" id="CHEBI:29033"/>
        <dbReference type="ChEBI" id="CHEBI:29034"/>
        <dbReference type="ChEBI" id="CHEBI:29969"/>
        <dbReference type="ChEBI" id="CHEBI:29979"/>
        <dbReference type="ChEBI" id="CHEBI:33190"/>
        <dbReference type="ChEBI" id="CHEBI:58354"/>
        <dbReference type="ChEBI" id="CHEBI:143915"/>
        <dbReference type="ChEBI" id="CHEBI:157692"/>
    </reaction>
    <physiologicalReaction direction="left-to-right" evidence="11">
        <dbReference type="Rhea" id="RHEA:65757"/>
    </physiologicalReaction>
</comment>
<dbReference type="Proteomes" id="UP000324738">
    <property type="component" value="Unassembled WGS sequence"/>
</dbReference>
<dbReference type="OrthoDB" id="9815602at2"/>
<keyword evidence="12" id="KW-0732">Signal</keyword>
<keyword evidence="6" id="KW-0479">Metal-binding</keyword>
<evidence type="ECO:0000256" key="10">
    <source>
        <dbReference type="ARBA" id="ARBA00033171"/>
    </source>
</evidence>
<feature type="signal peptide" evidence="12">
    <location>
        <begin position="1"/>
        <end position="24"/>
    </location>
</feature>
<evidence type="ECO:0000256" key="12">
    <source>
        <dbReference type="SAM" id="SignalP"/>
    </source>
</evidence>
<evidence type="ECO:0000256" key="7">
    <source>
        <dbReference type="ARBA" id="ARBA00022898"/>
    </source>
</evidence>
<organism evidence="14 15">
    <name type="scientific">Aureimonas fodinaquatilis</name>
    <dbReference type="NCBI Taxonomy" id="2565783"/>
    <lineage>
        <taxon>Bacteria</taxon>
        <taxon>Pseudomonadati</taxon>
        <taxon>Pseudomonadota</taxon>
        <taxon>Alphaproteobacteria</taxon>
        <taxon>Hyphomicrobiales</taxon>
        <taxon>Aurantimonadaceae</taxon>
        <taxon>Aureimonas</taxon>
    </lineage>
</organism>
<evidence type="ECO:0000256" key="4">
    <source>
        <dbReference type="ARBA" id="ARBA00011738"/>
    </source>
</evidence>